<organism evidence="1 2">
    <name type="scientific">Sinobacterium caligoides</name>
    <dbReference type="NCBI Taxonomy" id="933926"/>
    <lineage>
        <taxon>Bacteria</taxon>
        <taxon>Pseudomonadati</taxon>
        <taxon>Pseudomonadota</taxon>
        <taxon>Gammaproteobacteria</taxon>
        <taxon>Cellvibrionales</taxon>
        <taxon>Spongiibacteraceae</taxon>
        <taxon>Sinobacterium</taxon>
    </lineage>
</organism>
<keyword evidence="2" id="KW-1185">Reference proteome</keyword>
<dbReference type="Proteomes" id="UP000275394">
    <property type="component" value="Unassembled WGS sequence"/>
</dbReference>
<reference evidence="1 2" key="1">
    <citation type="submission" date="2018-11" db="EMBL/GenBank/DDBJ databases">
        <title>Genomic Encyclopedia of Type Strains, Phase IV (KMG-IV): sequencing the most valuable type-strain genomes for metagenomic binning, comparative biology and taxonomic classification.</title>
        <authorList>
            <person name="Goeker M."/>
        </authorList>
    </citation>
    <scope>NUCLEOTIDE SEQUENCE [LARGE SCALE GENOMIC DNA]</scope>
    <source>
        <strain evidence="1 2">DSM 100316</strain>
    </source>
</reference>
<gene>
    <name evidence="1" type="ORF">EDC56_3537</name>
</gene>
<accession>A0A3N2DDJ5</accession>
<protein>
    <submittedName>
        <fullName evidence="1">Uncharacterized protein</fullName>
    </submittedName>
</protein>
<evidence type="ECO:0000313" key="1">
    <source>
        <dbReference type="EMBL" id="ROR97870.1"/>
    </source>
</evidence>
<comment type="caution">
    <text evidence="1">The sequence shown here is derived from an EMBL/GenBank/DDBJ whole genome shotgun (WGS) entry which is preliminary data.</text>
</comment>
<sequence length="105" mass="12349">MDLLHEKNALYEWEAELQKEIYQWFKDNLKVPKVQSSESGKLAKVRAISWFKSTAIEHIDRMRQYGQILEAHDFKILQLITERPGKVLYEDDHQIAAIPFGDTFA</sequence>
<dbReference type="AlphaFoldDB" id="A0A3N2DDJ5"/>
<evidence type="ECO:0000313" key="2">
    <source>
        <dbReference type="Proteomes" id="UP000275394"/>
    </source>
</evidence>
<name>A0A3N2DDJ5_9GAMM</name>
<proteinExistence type="predicted"/>
<dbReference type="EMBL" id="RKHR01000008">
    <property type="protein sequence ID" value="ROR97870.1"/>
    <property type="molecule type" value="Genomic_DNA"/>
</dbReference>